<evidence type="ECO:0008006" key="4">
    <source>
        <dbReference type="Google" id="ProtNLM"/>
    </source>
</evidence>
<reference evidence="2 3" key="1">
    <citation type="submission" date="2019-01" db="EMBL/GenBank/DDBJ databases">
        <title>Genome sequencing of strain FW100M-8.</title>
        <authorList>
            <person name="Heo J."/>
            <person name="Kim S.-J."/>
            <person name="Kim J.-S."/>
            <person name="Hong S.-B."/>
            <person name="Kwon S.-W."/>
        </authorList>
    </citation>
    <scope>NUCLEOTIDE SEQUENCE [LARGE SCALE GENOMIC DNA]</scope>
    <source>
        <strain evidence="2 3">FW100M-8</strain>
    </source>
</reference>
<proteinExistence type="predicted"/>
<dbReference type="RefSeq" id="WP_129188462.1">
    <property type="nucleotide sequence ID" value="NZ_CP035491.1"/>
</dbReference>
<feature type="signal peptide" evidence="1">
    <location>
        <begin position="1"/>
        <end position="19"/>
    </location>
</feature>
<dbReference type="KEGG" id="agf:ET445_02290"/>
<accession>A0A4P6FDA0</accession>
<feature type="chain" id="PRO_5038883890" description="Secreted protein" evidence="1">
    <location>
        <begin position="20"/>
        <end position="135"/>
    </location>
</feature>
<keyword evidence="1" id="KW-0732">Signal</keyword>
<keyword evidence="3" id="KW-1185">Reference proteome</keyword>
<gene>
    <name evidence="2" type="ORF">ET445_02290</name>
</gene>
<organism evidence="2 3">
    <name type="scientific">Agromyces protaetiae</name>
    <dbReference type="NCBI Taxonomy" id="2509455"/>
    <lineage>
        <taxon>Bacteria</taxon>
        <taxon>Bacillati</taxon>
        <taxon>Actinomycetota</taxon>
        <taxon>Actinomycetes</taxon>
        <taxon>Micrococcales</taxon>
        <taxon>Microbacteriaceae</taxon>
        <taxon>Agromyces</taxon>
    </lineage>
</organism>
<name>A0A4P6FDA0_9MICO</name>
<evidence type="ECO:0000313" key="2">
    <source>
        <dbReference type="EMBL" id="QAY72339.1"/>
    </source>
</evidence>
<dbReference type="PROSITE" id="PS51257">
    <property type="entry name" value="PROKAR_LIPOPROTEIN"/>
    <property type="match status" value="1"/>
</dbReference>
<dbReference type="Proteomes" id="UP000291259">
    <property type="component" value="Chromosome"/>
</dbReference>
<protein>
    <recommendedName>
        <fullName evidence="4">Secreted protein</fullName>
    </recommendedName>
</protein>
<dbReference type="OrthoDB" id="5007843at2"/>
<evidence type="ECO:0000313" key="3">
    <source>
        <dbReference type="Proteomes" id="UP000291259"/>
    </source>
</evidence>
<dbReference type="AlphaFoldDB" id="A0A4P6FDA0"/>
<dbReference type="EMBL" id="CP035491">
    <property type="protein sequence ID" value="QAY72339.1"/>
    <property type="molecule type" value="Genomic_DNA"/>
</dbReference>
<sequence>MKRILISAAVVATSTLLLAGCAAGGTASSDCTTINNEIRDVSNGAQNTLVSTAESADIQSNLEGYSERIVALEDGASDAVKTALGALDDALGSAAEFAATLPDGEDAERDGDAIAGQQSAIADAADAAKAACTTE</sequence>
<evidence type="ECO:0000256" key="1">
    <source>
        <dbReference type="SAM" id="SignalP"/>
    </source>
</evidence>